<comment type="caution">
    <text evidence="2">The sequence shown here is derived from an EMBL/GenBank/DDBJ whole genome shotgun (WGS) entry which is preliminary data.</text>
</comment>
<sequence length="226" mass="25747">MTDRLDEFARLIDNESFEMELLEQDVKTIEERKIGRIESRFVKNLQIQRAVPHVEITYKSTSKIKEAYGEILAIEDGELKSEQAIAGYEYLTDGFELQLSKSTLRNHGGTTSPEDLLTALYSLGYGLRSVMARRLGVNPIEIQCEPHLFPEQIRLLIYDNESGGAGLSYPIFQDIEEVMDETALQLQSCTCPDYCENCLLLPRTPTFLLENDLLNRELGAVLLEHR</sequence>
<reference evidence="2" key="1">
    <citation type="submission" date="2021-03" db="EMBL/GenBank/DDBJ databases">
        <title>Genomic Encyclopedia of Type Strains, Phase IV (KMG-IV): sequencing the most valuable type-strain genomes for metagenomic binning, comparative biology and taxonomic classification.</title>
        <authorList>
            <person name="Goeker M."/>
        </authorList>
    </citation>
    <scope>NUCLEOTIDE SEQUENCE</scope>
    <source>
        <strain evidence="2">DSM 23564</strain>
    </source>
</reference>
<dbReference type="EMBL" id="JAGGKQ010000018">
    <property type="protein sequence ID" value="MBP1923269.1"/>
    <property type="molecule type" value="Genomic_DNA"/>
</dbReference>
<evidence type="ECO:0000313" key="2">
    <source>
        <dbReference type="EMBL" id="MBP1923269.1"/>
    </source>
</evidence>
<dbReference type="Pfam" id="PF09369">
    <property type="entry name" value="MZB"/>
    <property type="match status" value="1"/>
</dbReference>
<evidence type="ECO:0000259" key="1">
    <source>
        <dbReference type="Pfam" id="PF09369"/>
    </source>
</evidence>
<dbReference type="InterPro" id="IPR018973">
    <property type="entry name" value="MZB"/>
</dbReference>
<proteinExistence type="predicted"/>
<accession>A0A8T4GHQ0</accession>
<organism evidence="2 3">
    <name type="scientific">Halorubrum alkaliphilum</name>
    <dbReference type="NCBI Taxonomy" id="261290"/>
    <lineage>
        <taxon>Archaea</taxon>
        <taxon>Methanobacteriati</taxon>
        <taxon>Methanobacteriota</taxon>
        <taxon>Stenosarchaea group</taxon>
        <taxon>Halobacteria</taxon>
        <taxon>Halobacteriales</taxon>
        <taxon>Haloferacaceae</taxon>
        <taxon>Halorubrum</taxon>
    </lineage>
</organism>
<protein>
    <recommendedName>
        <fullName evidence="1">MrfA-like Zn-binding domain-containing protein</fullName>
    </recommendedName>
</protein>
<keyword evidence="3" id="KW-1185">Reference proteome</keyword>
<name>A0A8T4GHQ0_9EURY</name>
<dbReference type="AlphaFoldDB" id="A0A8T4GHQ0"/>
<evidence type="ECO:0000313" key="3">
    <source>
        <dbReference type="Proteomes" id="UP000823588"/>
    </source>
</evidence>
<dbReference type="Proteomes" id="UP000823588">
    <property type="component" value="Unassembled WGS sequence"/>
</dbReference>
<gene>
    <name evidence="2" type="ORF">J2751_002308</name>
</gene>
<feature type="domain" description="MrfA-like Zn-binding" evidence="1">
    <location>
        <begin position="125"/>
        <end position="199"/>
    </location>
</feature>
<dbReference type="RefSeq" id="WP_209486101.1">
    <property type="nucleotide sequence ID" value="NZ_JAGGKQ010000018.1"/>
</dbReference>